<dbReference type="InterPro" id="IPR011249">
    <property type="entry name" value="Metalloenz_LuxS/M16"/>
</dbReference>
<keyword evidence="2" id="KW-0812">Transmembrane</keyword>
<dbReference type="Gene3D" id="3.30.830.10">
    <property type="entry name" value="Metalloenzyme, LuxS/M16 peptidase-like"/>
    <property type="match status" value="2"/>
</dbReference>
<dbReference type="GO" id="GO:0046872">
    <property type="term" value="F:metal ion binding"/>
    <property type="evidence" value="ECO:0007669"/>
    <property type="project" value="InterPro"/>
</dbReference>
<organism evidence="4 7">
    <name type="scientific">Streptomyces acidiscabies</name>
    <dbReference type="NCBI Taxonomy" id="42234"/>
    <lineage>
        <taxon>Bacteria</taxon>
        <taxon>Bacillati</taxon>
        <taxon>Actinomycetota</taxon>
        <taxon>Actinomycetes</taxon>
        <taxon>Kitasatosporales</taxon>
        <taxon>Streptomycetaceae</taxon>
        <taxon>Streptomyces</taxon>
    </lineage>
</organism>
<dbReference type="Proteomes" id="UP001282288">
    <property type="component" value="Unassembled WGS sequence"/>
</dbReference>
<dbReference type="AlphaFoldDB" id="A0AAP6BGY5"/>
<dbReference type="SUPFAM" id="SSF63411">
    <property type="entry name" value="LuxS/MPP-like metallohydrolase"/>
    <property type="match status" value="2"/>
</dbReference>
<evidence type="ECO:0000313" key="7">
    <source>
        <dbReference type="Proteomes" id="UP001282288"/>
    </source>
</evidence>
<gene>
    <name evidence="4" type="ORF">PV399_31805</name>
    <name evidence="5" type="ORF">PV666_04235</name>
</gene>
<feature type="domain" description="Peptidase M16 C-terminal" evidence="3">
    <location>
        <begin position="214"/>
        <end position="298"/>
    </location>
</feature>
<reference evidence="4 6" key="1">
    <citation type="journal article" date="2023" name="Microb. Genom.">
        <title>Mesoterricola silvestris gen. nov., sp. nov., Mesoterricola sediminis sp. nov., Geothrix oryzae sp. nov., Geothrix edaphica sp. nov., Geothrix rubra sp. nov., and Geothrix limicola sp. nov., six novel members of Acidobacteriota isolated from soils.</title>
        <authorList>
            <person name="Weisberg A.J."/>
            <person name="Pearce E."/>
            <person name="Kramer C.G."/>
            <person name="Chang J.H."/>
            <person name="Clarke C.R."/>
        </authorList>
    </citation>
    <scope>NUCLEOTIDE SEQUENCE</scope>
    <source>
        <strain evidence="5 6">NB05-1H</strain>
        <strain evidence="4">NRRL_B-16521</strain>
    </source>
</reference>
<keyword evidence="6" id="KW-1185">Reference proteome</keyword>
<dbReference type="GeneID" id="69810016"/>
<name>A0AAP6BGY5_9ACTN</name>
<dbReference type="EMBL" id="JARAWP010000002">
    <property type="protein sequence ID" value="MDX3017088.1"/>
    <property type="molecule type" value="Genomic_DNA"/>
</dbReference>
<evidence type="ECO:0000313" key="5">
    <source>
        <dbReference type="EMBL" id="MDX3017088.1"/>
    </source>
</evidence>
<feature type="transmembrane region" description="Helical" evidence="2">
    <location>
        <begin position="525"/>
        <end position="544"/>
    </location>
</feature>
<evidence type="ECO:0000313" key="6">
    <source>
        <dbReference type="Proteomes" id="UP001272987"/>
    </source>
</evidence>
<evidence type="ECO:0000259" key="3">
    <source>
        <dbReference type="Pfam" id="PF05193"/>
    </source>
</evidence>
<dbReference type="InterPro" id="IPR007863">
    <property type="entry name" value="Peptidase_M16_C"/>
</dbReference>
<dbReference type="EMBL" id="JARAWC010000029">
    <property type="protein sequence ID" value="MDX2964267.1"/>
    <property type="molecule type" value="Genomic_DNA"/>
</dbReference>
<dbReference type="Proteomes" id="UP001272987">
    <property type="component" value="Unassembled WGS sequence"/>
</dbReference>
<dbReference type="Pfam" id="PF05193">
    <property type="entry name" value="Peptidase_M16_C"/>
    <property type="match status" value="1"/>
</dbReference>
<dbReference type="RefSeq" id="WP_010351724.1">
    <property type="nucleotide sequence ID" value="NZ_CP122369.1"/>
</dbReference>
<evidence type="ECO:0000313" key="4">
    <source>
        <dbReference type="EMBL" id="MDX2964267.1"/>
    </source>
</evidence>
<feature type="region of interest" description="Disordered" evidence="1">
    <location>
        <begin position="468"/>
        <end position="488"/>
    </location>
</feature>
<keyword evidence="2" id="KW-1133">Transmembrane helix</keyword>
<keyword evidence="2" id="KW-0472">Membrane</keyword>
<comment type="caution">
    <text evidence="4">The sequence shown here is derived from an EMBL/GenBank/DDBJ whole genome shotgun (WGS) entry which is preliminary data.</text>
</comment>
<accession>A0AAP6BGY5</accession>
<sequence>MNSTVTQGIPTLYAPGTSSSEITAGLMFRVGRADETLATAGLTHLVEHLALHRLGLSDLHYNGATANTYTLFHVTGTEAEVVTYLNSVCASLRELPLERLETEKEILRTEAAGRGGSSQLPLWRYGAQGYGLSSYTELGTWSLTPDAVRYWAQTRFTRDNAVLWLTGDHVPAGLDLTLPPGTRIPAPPASDALPVTPAYVHGDDGTVVLSAVVRRSAAAMVFADLFGRALFHDLRQEGGYSYQADADYSVRDASHATITAYADALPKKQDAVVGGFVDTLARLRAGTFTQQELDSSRARVAKQYDDPGAGLLPGNALSILLGRPVTTVEERRSELHAVTLADVHEVAQETWSNALMQVPGRGVDWAGFTLAPQYSSTTVTGTTHPSPDGVTLTIGPDGVSLTTPRGPVTVHYATCAAMTTRPDGSRSLTGHDGFSVTVEPTLYKGVTPDRIAAIDAAIPSHLVVHLPPRDPANIPQPRRATPSTPGKSTPGWTLGLWAVGLIAAFWALLAVIITTDSTSTADVIVTVWIMWVPMAAGTLALYQARRLRR</sequence>
<proteinExistence type="predicted"/>
<feature type="transmembrane region" description="Helical" evidence="2">
    <location>
        <begin position="494"/>
        <end position="513"/>
    </location>
</feature>
<evidence type="ECO:0000256" key="2">
    <source>
        <dbReference type="SAM" id="Phobius"/>
    </source>
</evidence>
<protein>
    <submittedName>
        <fullName evidence="4">Insulinase family protein</fullName>
    </submittedName>
</protein>
<evidence type="ECO:0000256" key="1">
    <source>
        <dbReference type="SAM" id="MobiDB-lite"/>
    </source>
</evidence>